<gene>
    <name evidence="2" type="ORF">LCGC14_0333430</name>
</gene>
<feature type="domain" description="NADP-dependent oxidoreductase" evidence="1">
    <location>
        <begin position="16"/>
        <end position="290"/>
    </location>
</feature>
<dbReference type="Gene3D" id="3.20.20.100">
    <property type="entry name" value="NADP-dependent oxidoreductase domain"/>
    <property type="match status" value="1"/>
</dbReference>
<protein>
    <recommendedName>
        <fullName evidence="1">NADP-dependent oxidoreductase domain-containing protein</fullName>
    </recommendedName>
</protein>
<name>A0A0F9TFP0_9ZZZZ</name>
<dbReference type="PANTHER" id="PTHR43312:SF1">
    <property type="entry name" value="NADP-DEPENDENT OXIDOREDUCTASE DOMAIN-CONTAINING PROTEIN"/>
    <property type="match status" value="1"/>
</dbReference>
<dbReference type="InterPro" id="IPR020471">
    <property type="entry name" value="AKR"/>
</dbReference>
<dbReference type="Pfam" id="PF00248">
    <property type="entry name" value="Aldo_ket_red"/>
    <property type="match status" value="1"/>
</dbReference>
<dbReference type="PRINTS" id="PR00069">
    <property type="entry name" value="ALDKETRDTASE"/>
</dbReference>
<dbReference type="InterPro" id="IPR036812">
    <property type="entry name" value="NAD(P)_OxRdtase_dom_sf"/>
</dbReference>
<sequence length="298" mass="32142">MMTTTLGRTGLDVTQLGFGGMELRGPKVWSGREVSDQQSDAVLNAVLDAGITFIDTSPDYGLSEERIGKFISSRRNEYFLATKCGCTWTDTGDTWDITHTWTREKLFENISLSLERMNTDHVDVLQLHNPSPQDVREGDIVAVLKEIQSQGLTRFIGISTLPPALAEFVEMGAFDTFQIPYSCLQPENYDAITLAADAGAGIIIRGGIARGGPQGAAGYDGPDGVWATAKLDETLTGGMTPPELILRHTLTHPHCHTTIVGTFNLDHLAANIVAAAKGPLPADVYDTIRQRVAAVAAS</sequence>
<dbReference type="SUPFAM" id="SSF51430">
    <property type="entry name" value="NAD(P)-linked oxidoreductase"/>
    <property type="match status" value="1"/>
</dbReference>
<dbReference type="EMBL" id="LAZR01000237">
    <property type="protein sequence ID" value="KKN80055.1"/>
    <property type="molecule type" value="Genomic_DNA"/>
</dbReference>
<accession>A0A0F9TFP0</accession>
<evidence type="ECO:0000259" key="1">
    <source>
        <dbReference type="Pfam" id="PF00248"/>
    </source>
</evidence>
<organism evidence="2">
    <name type="scientific">marine sediment metagenome</name>
    <dbReference type="NCBI Taxonomy" id="412755"/>
    <lineage>
        <taxon>unclassified sequences</taxon>
        <taxon>metagenomes</taxon>
        <taxon>ecological metagenomes</taxon>
    </lineage>
</organism>
<proteinExistence type="predicted"/>
<comment type="caution">
    <text evidence="2">The sequence shown here is derived from an EMBL/GenBank/DDBJ whole genome shotgun (WGS) entry which is preliminary data.</text>
</comment>
<dbReference type="AlphaFoldDB" id="A0A0F9TFP0"/>
<dbReference type="CDD" id="cd19095">
    <property type="entry name" value="AKR_PA4992-like"/>
    <property type="match status" value="1"/>
</dbReference>
<dbReference type="InterPro" id="IPR053135">
    <property type="entry name" value="AKR2_Oxidoreductase"/>
</dbReference>
<reference evidence="2" key="1">
    <citation type="journal article" date="2015" name="Nature">
        <title>Complex archaea that bridge the gap between prokaryotes and eukaryotes.</title>
        <authorList>
            <person name="Spang A."/>
            <person name="Saw J.H."/>
            <person name="Jorgensen S.L."/>
            <person name="Zaremba-Niedzwiedzka K."/>
            <person name="Martijn J."/>
            <person name="Lind A.E."/>
            <person name="van Eijk R."/>
            <person name="Schleper C."/>
            <person name="Guy L."/>
            <person name="Ettema T.J."/>
        </authorList>
    </citation>
    <scope>NUCLEOTIDE SEQUENCE</scope>
</reference>
<dbReference type="GO" id="GO:0016491">
    <property type="term" value="F:oxidoreductase activity"/>
    <property type="evidence" value="ECO:0007669"/>
    <property type="project" value="InterPro"/>
</dbReference>
<evidence type="ECO:0000313" key="2">
    <source>
        <dbReference type="EMBL" id="KKN80055.1"/>
    </source>
</evidence>
<dbReference type="PANTHER" id="PTHR43312">
    <property type="entry name" value="D-THREO-ALDOSE 1-DEHYDROGENASE"/>
    <property type="match status" value="1"/>
</dbReference>
<dbReference type="InterPro" id="IPR023210">
    <property type="entry name" value="NADP_OxRdtase_dom"/>
</dbReference>